<evidence type="ECO:0008006" key="3">
    <source>
        <dbReference type="Google" id="ProtNLM"/>
    </source>
</evidence>
<reference evidence="1 2" key="1">
    <citation type="submission" date="2017-03" db="EMBL/GenBank/DDBJ databases">
        <title>Whole genome sequences of fourteen strains of Bradyrhizobium canariense and one strain of Bradyrhizobium japonicum isolated from Lupinus (Papilionoideae: Genisteae) species in Algeria.</title>
        <authorList>
            <person name="Crovadore J."/>
            <person name="Chekireb D."/>
            <person name="Brachmann A."/>
            <person name="Chablais R."/>
            <person name="Cochard B."/>
            <person name="Lefort F."/>
        </authorList>
    </citation>
    <scope>NUCLEOTIDE SEQUENCE [LARGE SCALE GENOMIC DNA]</scope>
    <source>
        <strain evidence="1 2">UBMA197</strain>
    </source>
</reference>
<dbReference type="Pfam" id="PF13365">
    <property type="entry name" value="Trypsin_2"/>
    <property type="match status" value="1"/>
</dbReference>
<gene>
    <name evidence="1" type="ORF">BSZ19_10560</name>
</gene>
<evidence type="ECO:0000313" key="1">
    <source>
        <dbReference type="EMBL" id="OSJ34844.1"/>
    </source>
</evidence>
<dbReference type="EMBL" id="NAFL01000226">
    <property type="protein sequence ID" value="OSJ34844.1"/>
    <property type="molecule type" value="Genomic_DNA"/>
</dbReference>
<comment type="caution">
    <text evidence="1">The sequence shown here is derived from an EMBL/GenBank/DDBJ whole genome shotgun (WGS) entry which is preliminary data.</text>
</comment>
<proteinExistence type="predicted"/>
<organism evidence="1 2">
    <name type="scientific">Bradyrhizobium japonicum</name>
    <dbReference type="NCBI Taxonomy" id="375"/>
    <lineage>
        <taxon>Bacteria</taxon>
        <taxon>Pseudomonadati</taxon>
        <taxon>Pseudomonadota</taxon>
        <taxon>Alphaproteobacteria</taxon>
        <taxon>Hyphomicrobiales</taxon>
        <taxon>Nitrobacteraceae</taxon>
        <taxon>Bradyrhizobium</taxon>
    </lineage>
</organism>
<dbReference type="SUPFAM" id="SSF50494">
    <property type="entry name" value="Trypsin-like serine proteases"/>
    <property type="match status" value="1"/>
</dbReference>
<dbReference type="AlphaFoldDB" id="A0A1Y2JSV3"/>
<protein>
    <recommendedName>
        <fullName evidence="3">Serine protease</fullName>
    </recommendedName>
</protein>
<dbReference type="Proteomes" id="UP000193335">
    <property type="component" value="Unassembled WGS sequence"/>
</dbReference>
<sequence>MVARRTIENNPRGNSKGQYSMPKIEQVQLAFPVLIEVAGTTGSGFYLNDDDGIYLVTAKHVLFKKSIETYTEPVTLTSLDGDEGIKTGLKVSFKLDCLKLVEEGNLRKHALADVAVCKIAALTKVDDGGRFHKFLLTNLPGVVSLKEEGVIRGLPRKQTARLDQVYVGDDILLFGYPTSLAGDAFDRSVPLLRSGIIAGKTNDGQIVIDCPVYYGNSGGLVAMPVVDGSLIDVGVASRMVYYVEKTYSPRFDGPVALRHENSGYALVEPMDRVFEVINQIRGATVLAKNA</sequence>
<name>A0A1Y2JSV3_BRAJP</name>
<dbReference type="Gene3D" id="2.40.10.120">
    <property type="match status" value="1"/>
</dbReference>
<evidence type="ECO:0000313" key="2">
    <source>
        <dbReference type="Proteomes" id="UP000193335"/>
    </source>
</evidence>
<dbReference type="InterPro" id="IPR009003">
    <property type="entry name" value="Peptidase_S1_PA"/>
</dbReference>
<accession>A0A1Y2JSV3</accession>